<sequence length="151" mass="17464">MHESLTIALLQARETAMGFFRPILKSYNLTEQQWRIIRVLANSRSIDFHDLACLTCILRPSLTGILTRMERDGLIFRLKPMNDQRKLYVSLTPEGQELYEQAKGEVEEGYEAIQAAFSQEKMNQLLVLLDEFIAIGNHSQENMDEESEQEL</sequence>
<evidence type="ECO:0000313" key="5">
    <source>
        <dbReference type="EMBL" id="CBJ88895.1"/>
    </source>
</evidence>
<dbReference type="eggNOG" id="COG1846">
    <property type="taxonomic scope" value="Bacteria"/>
</dbReference>
<protein>
    <submittedName>
        <fullName evidence="5">Homoprotocatechuate degradative operon repressor</fullName>
    </submittedName>
</protein>
<dbReference type="Pfam" id="PF01047">
    <property type="entry name" value="MarR"/>
    <property type="match status" value="1"/>
</dbReference>
<dbReference type="PRINTS" id="PR00598">
    <property type="entry name" value="HTHMARR"/>
</dbReference>
<reference evidence="5 6" key="1">
    <citation type="journal article" date="2011" name="PLoS ONE">
        <title>The entomopathogenic bacterial endosymbionts xenorhabdus and photorhabdus: convergent lifestyles from divergent genomes.</title>
        <authorList>
            <person name="Chaston J.M."/>
            <person name="Suen G."/>
            <person name="Tucker S.L."/>
            <person name="Andersen A.W."/>
            <person name="Bhasin A."/>
            <person name="Bode E."/>
            <person name="Bode H.B."/>
            <person name="Brachmann A.O."/>
            <person name="Cowles C.E."/>
            <person name="Cowles K.N."/>
            <person name="Darby C."/>
            <person name="de Leon L."/>
            <person name="Drace K."/>
            <person name="Du Z."/>
            <person name="Givaudan A."/>
            <person name="Herbert Tran E.E."/>
            <person name="Jewell K.A."/>
            <person name="Knack J.J."/>
            <person name="Krasomil-Osterfeld K.C."/>
            <person name="Kukor R."/>
            <person name="Lanois A."/>
            <person name="Latreille P."/>
            <person name="Leimgruber N.K."/>
            <person name="Lipke C.M."/>
            <person name="Liu R."/>
            <person name="Lu X."/>
            <person name="Martens E.C."/>
            <person name="Marri P.R."/>
            <person name="Medigue C."/>
            <person name="Menard M.L."/>
            <person name="Miller N.M."/>
            <person name="Morales-Soto N."/>
            <person name="Norton S."/>
            <person name="Ogier J.C."/>
            <person name="Orchard S.S."/>
            <person name="Park D."/>
            <person name="Park Y."/>
            <person name="Qurollo B.A."/>
            <person name="Sugar D.R."/>
            <person name="Richards G.R."/>
            <person name="Rouy Z."/>
            <person name="Slominski B."/>
            <person name="Slominski K."/>
            <person name="Snyder H."/>
            <person name="Tjaden B.C."/>
            <person name="van der Hoeven R."/>
            <person name="Welch R.D."/>
            <person name="Wheeler C."/>
            <person name="Xiang B."/>
            <person name="Barbazuk B."/>
            <person name="Gaudriault S."/>
            <person name="Goodner B."/>
            <person name="Slater S.C."/>
            <person name="Forst S."/>
            <person name="Goldman B.S."/>
            <person name="Goodrich-Blair H."/>
        </authorList>
    </citation>
    <scope>NUCLEOTIDE SEQUENCE [LARGE SCALE GENOMIC DNA]</scope>
    <source>
        <strain evidence="6">ATCC 19061 / DSM 3370 / CCUG 14189 / LMG 1036 / NCIMB 9965 / AN6</strain>
    </source>
</reference>
<name>D3VKE3_XENNA</name>
<dbReference type="PROSITE" id="PS01117">
    <property type="entry name" value="HTH_MARR_1"/>
    <property type="match status" value="1"/>
</dbReference>
<gene>
    <name evidence="5" type="ordered locus">XNC1_0824</name>
</gene>
<keyword evidence="2" id="KW-0238">DNA-binding</keyword>
<keyword evidence="6" id="KW-1185">Reference proteome</keyword>
<dbReference type="KEGG" id="xne:XNC1_0824"/>
<dbReference type="GO" id="GO:0045892">
    <property type="term" value="P:negative regulation of DNA-templated transcription"/>
    <property type="evidence" value="ECO:0007669"/>
    <property type="project" value="InterPro"/>
</dbReference>
<dbReference type="PANTHER" id="PTHR33164:SF13">
    <property type="entry name" value="4-HYDROXYPHENYLACETATE CATABOLISM PROTEIN"/>
    <property type="match status" value="1"/>
</dbReference>
<dbReference type="STRING" id="406817.XNC1_0824"/>
<dbReference type="SMART" id="SM00347">
    <property type="entry name" value="HTH_MARR"/>
    <property type="match status" value="1"/>
</dbReference>
<accession>D3VKE3</accession>
<dbReference type="InterPro" id="IPR023187">
    <property type="entry name" value="Tscrpt_reg_MarR-type_CS"/>
</dbReference>
<dbReference type="SMR" id="D3VKE3"/>
<dbReference type="InterPro" id="IPR039422">
    <property type="entry name" value="MarR/SlyA-like"/>
</dbReference>
<dbReference type="RefSeq" id="WP_013183496.1">
    <property type="nucleotide sequence ID" value="NC_014228.1"/>
</dbReference>
<dbReference type="AlphaFoldDB" id="D3VKE3"/>
<dbReference type="Gene3D" id="1.10.10.10">
    <property type="entry name" value="Winged helix-like DNA-binding domain superfamily/Winged helix DNA-binding domain"/>
    <property type="match status" value="1"/>
</dbReference>
<dbReference type="EMBL" id="FN667742">
    <property type="protein sequence ID" value="CBJ88895.1"/>
    <property type="molecule type" value="Genomic_DNA"/>
</dbReference>
<evidence type="ECO:0000259" key="4">
    <source>
        <dbReference type="PROSITE" id="PS50995"/>
    </source>
</evidence>
<dbReference type="GeneID" id="24903737"/>
<proteinExistence type="predicted"/>
<dbReference type="GO" id="GO:0003700">
    <property type="term" value="F:DNA-binding transcription factor activity"/>
    <property type="evidence" value="ECO:0007669"/>
    <property type="project" value="InterPro"/>
</dbReference>
<evidence type="ECO:0000256" key="2">
    <source>
        <dbReference type="ARBA" id="ARBA00023125"/>
    </source>
</evidence>
<dbReference type="PANTHER" id="PTHR33164">
    <property type="entry name" value="TRANSCRIPTIONAL REGULATOR, MARR FAMILY"/>
    <property type="match status" value="1"/>
</dbReference>
<keyword evidence="3" id="KW-0804">Transcription</keyword>
<dbReference type="InterPro" id="IPR000835">
    <property type="entry name" value="HTH_MarR-typ"/>
</dbReference>
<feature type="domain" description="HTH marR-type" evidence="4">
    <location>
        <begin position="2"/>
        <end position="134"/>
    </location>
</feature>
<evidence type="ECO:0000256" key="3">
    <source>
        <dbReference type="ARBA" id="ARBA00023163"/>
    </source>
</evidence>
<dbReference type="InterPro" id="IPR036388">
    <property type="entry name" value="WH-like_DNA-bd_sf"/>
</dbReference>
<dbReference type="NCBIfam" id="TIGR02337">
    <property type="entry name" value="HpaR"/>
    <property type="match status" value="1"/>
</dbReference>
<dbReference type="GO" id="GO:0003677">
    <property type="term" value="F:DNA binding"/>
    <property type="evidence" value="ECO:0007669"/>
    <property type="project" value="UniProtKB-KW"/>
</dbReference>
<dbReference type="Proteomes" id="UP000008075">
    <property type="component" value="Chromosome"/>
</dbReference>
<dbReference type="InterPro" id="IPR036390">
    <property type="entry name" value="WH_DNA-bd_sf"/>
</dbReference>
<evidence type="ECO:0000256" key="1">
    <source>
        <dbReference type="ARBA" id="ARBA00023015"/>
    </source>
</evidence>
<dbReference type="SUPFAM" id="SSF46785">
    <property type="entry name" value="Winged helix' DNA-binding domain"/>
    <property type="match status" value="1"/>
</dbReference>
<keyword evidence="1" id="KW-0805">Transcription regulation</keyword>
<organism evidence="5 6">
    <name type="scientific">Xenorhabdus nematophila (strain ATCC 19061 / DSM 3370 / CCUG 14189 / LMG 1036 / NCIMB 9965 / AN6)</name>
    <dbReference type="NCBI Taxonomy" id="406817"/>
    <lineage>
        <taxon>Bacteria</taxon>
        <taxon>Pseudomonadati</taxon>
        <taxon>Pseudomonadota</taxon>
        <taxon>Gammaproteobacteria</taxon>
        <taxon>Enterobacterales</taxon>
        <taxon>Morganellaceae</taxon>
        <taxon>Xenorhabdus</taxon>
    </lineage>
</organism>
<dbReference type="InterPro" id="IPR012712">
    <property type="entry name" value="HpaR/FarR"/>
</dbReference>
<dbReference type="PROSITE" id="PS50995">
    <property type="entry name" value="HTH_MARR_2"/>
    <property type="match status" value="1"/>
</dbReference>
<evidence type="ECO:0000313" key="6">
    <source>
        <dbReference type="Proteomes" id="UP000008075"/>
    </source>
</evidence>
<dbReference type="HOGENOM" id="CLU_083287_8_1_6"/>
<dbReference type="GO" id="GO:0006950">
    <property type="term" value="P:response to stress"/>
    <property type="evidence" value="ECO:0007669"/>
    <property type="project" value="TreeGrafter"/>
</dbReference>